<dbReference type="InterPro" id="IPR001628">
    <property type="entry name" value="Znf_hrmn_rcpt"/>
</dbReference>
<dbReference type="GO" id="GO:0000978">
    <property type="term" value="F:RNA polymerase II cis-regulatory region sequence-specific DNA binding"/>
    <property type="evidence" value="ECO:0007669"/>
    <property type="project" value="InterPro"/>
</dbReference>
<dbReference type="AlphaFoldDB" id="A0A4U5NWA2"/>
<evidence type="ECO:0000256" key="4">
    <source>
        <dbReference type="ARBA" id="ARBA00022771"/>
    </source>
</evidence>
<keyword evidence="16" id="KW-1185">Reference proteome</keyword>
<organism evidence="15 16">
    <name type="scientific">Steinernema carpocapsae</name>
    <name type="common">Entomopathogenic nematode</name>
    <dbReference type="NCBI Taxonomy" id="34508"/>
    <lineage>
        <taxon>Eukaryota</taxon>
        <taxon>Metazoa</taxon>
        <taxon>Ecdysozoa</taxon>
        <taxon>Nematoda</taxon>
        <taxon>Chromadorea</taxon>
        <taxon>Rhabditida</taxon>
        <taxon>Tylenchina</taxon>
        <taxon>Panagrolaimomorpha</taxon>
        <taxon>Strongyloidoidea</taxon>
        <taxon>Steinernematidae</taxon>
        <taxon>Steinernema</taxon>
    </lineage>
</organism>
<dbReference type="InterPro" id="IPR000536">
    <property type="entry name" value="Nucl_hrmn_rcpt_lig-bd"/>
</dbReference>
<protein>
    <recommendedName>
        <fullName evidence="17">Nuclear receptor domain-containing protein</fullName>
    </recommendedName>
</protein>
<keyword evidence="5 11" id="KW-0862">Zinc</keyword>
<dbReference type="PRINTS" id="PR00047">
    <property type="entry name" value="STROIDFINGER"/>
</dbReference>
<proteinExistence type="inferred from homology"/>
<dbReference type="InterPro" id="IPR051152">
    <property type="entry name" value="C.elegans_Orphan_NR"/>
</dbReference>
<feature type="compositionally biased region" description="Polar residues" evidence="12">
    <location>
        <begin position="88"/>
        <end position="114"/>
    </location>
</feature>
<dbReference type="GO" id="GO:0008270">
    <property type="term" value="F:zinc ion binding"/>
    <property type="evidence" value="ECO:0007669"/>
    <property type="project" value="UniProtKB-KW"/>
</dbReference>
<evidence type="ECO:0000259" key="13">
    <source>
        <dbReference type="PROSITE" id="PS51030"/>
    </source>
</evidence>
<accession>A0A4U5NWA2</accession>
<feature type="domain" description="Nuclear receptor" evidence="13">
    <location>
        <begin position="9"/>
        <end position="85"/>
    </location>
</feature>
<feature type="region of interest" description="Disordered" evidence="12">
    <location>
        <begin position="81"/>
        <end position="114"/>
    </location>
</feature>
<name>A0A4U5NWA2_STECR</name>
<dbReference type="Proteomes" id="UP000298663">
    <property type="component" value="Unassembled WGS sequence"/>
</dbReference>
<keyword evidence="6 11" id="KW-0805">Transcription regulation</keyword>
<dbReference type="PROSITE" id="PS51030">
    <property type="entry name" value="NUCLEAR_REC_DBD_2"/>
    <property type="match status" value="1"/>
</dbReference>
<dbReference type="SMART" id="SM00430">
    <property type="entry name" value="HOLI"/>
    <property type="match status" value="1"/>
</dbReference>
<evidence type="ECO:0000256" key="8">
    <source>
        <dbReference type="ARBA" id="ARBA00023163"/>
    </source>
</evidence>
<dbReference type="SUPFAM" id="SSF57716">
    <property type="entry name" value="Glucocorticoid receptor-like (DNA-binding domain)"/>
    <property type="match status" value="1"/>
</dbReference>
<evidence type="ECO:0000259" key="14">
    <source>
        <dbReference type="PROSITE" id="PS51843"/>
    </source>
</evidence>
<dbReference type="STRING" id="34508.A0A4U5NWA2"/>
<evidence type="ECO:0000256" key="6">
    <source>
        <dbReference type="ARBA" id="ARBA00023015"/>
    </source>
</evidence>
<evidence type="ECO:0000256" key="7">
    <source>
        <dbReference type="ARBA" id="ARBA00023125"/>
    </source>
</evidence>
<dbReference type="GO" id="GO:0003700">
    <property type="term" value="F:DNA-binding transcription factor activity"/>
    <property type="evidence" value="ECO:0007669"/>
    <property type="project" value="InterPro"/>
</dbReference>
<dbReference type="InterPro" id="IPR035500">
    <property type="entry name" value="NHR-like_dom_sf"/>
</dbReference>
<evidence type="ECO:0000313" key="16">
    <source>
        <dbReference type="Proteomes" id="UP000298663"/>
    </source>
</evidence>
<comment type="subcellular location">
    <subcellularLocation>
        <location evidence="1 11">Nucleus</location>
    </subcellularLocation>
</comment>
<keyword evidence="4 11" id="KW-0863">Zinc-finger</keyword>
<keyword evidence="10 11" id="KW-0539">Nucleus</keyword>
<dbReference type="InterPro" id="IPR049636">
    <property type="entry name" value="HNF4-like_DBD"/>
</dbReference>
<evidence type="ECO:0000313" key="15">
    <source>
        <dbReference type="EMBL" id="TKR87521.1"/>
    </source>
</evidence>
<dbReference type="CDD" id="cd06960">
    <property type="entry name" value="NR_DBD_HNF4A"/>
    <property type="match status" value="1"/>
</dbReference>
<keyword evidence="7 11" id="KW-0238">DNA-binding</keyword>
<dbReference type="InterPro" id="IPR013088">
    <property type="entry name" value="Znf_NHR/GATA"/>
</dbReference>
<evidence type="ECO:0008006" key="17">
    <source>
        <dbReference type="Google" id="ProtNLM"/>
    </source>
</evidence>
<evidence type="ECO:0000256" key="1">
    <source>
        <dbReference type="ARBA" id="ARBA00004123"/>
    </source>
</evidence>
<evidence type="ECO:0000256" key="12">
    <source>
        <dbReference type="SAM" id="MobiDB-lite"/>
    </source>
</evidence>
<dbReference type="Gene3D" id="3.30.50.10">
    <property type="entry name" value="Erythroid Transcription Factor GATA-1, subunit A"/>
    <property type="match status" value="1"/>
</dbReference>
<dbReference type="SUPFAM" id="SSF48508">
    <property type="entry name" value="Nuclear receptor ligand-binding domain"/>
    <property type="match status" value="1"/>
</dbReference>
<dbReference type="PANTHER" id="PTHR45680:SF29">
    <property type="entry name" value="NUCLEAR HORMONE RECEPTOR FAMILY"/>
    <property type="match status" value="1"/>
</dbReference>
<keyword evidence="9 11" id="KW-0675">Receptor</keyword>
<dbReference type="PROSITE" id="PS00031">
    <property type="entry name" value="NUCLEAR_REC_DBD_1"/>
    <property type="match status" value="1"/>
</dbReference>
<dbReference type="PROSITE" id="PS51843">
    <property type="entry name" value="NR_LBD"/>
    <property type="match status" value="1"/>
</dbReference>
<reference evidence="15 16" key="1">
    <citation type="journal article" date="2015" name="Genome Biol.">
        <title>Comparative genomics of Steinernema reveals deeply conserved gene regulatory networks.</title>
        <authorList>
            <person name="Dillman A.R."/>
            <person name="Macchietto M."/>
            <person name="Porter C.F."/>
            <person name="Rogers A."/>
            <person name="Williams B."/>
            <person name="Antoshechkin I."/>
            <person name="Lee M.M."/>
            <person name="Goodwin Z."/>
            <person name="Lu X."/>
            <person name="Lewis E.E."/>
            <person name="Goodrich-Blair H."/>
            <person name="Stock S.P."/>
            <person name="Adams B.J."/>
            <person name="Sternberg P.W."/>
            <person name="Mortazavi A."/>
        </authorList>
    </citation>
    <scope>NUCLEOTIDE SEQUENCE [LARGE SCALE GENOMIC DNA]</scope>
    <source>
        <strain evidence="15 16">ALL</strain>
    </source>
</reference>
<keyword evidence="8 11" id="KW-0804">Transcription</keyword>
<evidence type="ECO:0000256" key="2">
    <source>
        <dbReference type="ARBA" id="ARBA00005993"/>
    </source>
</evidence>
<dbReference type="OrthoDB" id="10018779at2759"/>
<dbReference type="Pfam" id="PF00105">
    <property type="entry name" value="zf-C4"/>
    <property type="match status" value="1"/>
</dbReference>
<sequence>MPSGPSSSEDECRVCGSTPHGIHFGVYSCRACAAFFRRTVVTNKSYKCRRTTGDCNVKNSTRYPCRSCRFDKCKRLGMKFTSDEDPKSPQNITPKPSPFQQLDSVRSPGSASSPQVTATVPILKENESEVVFDLDPTLNIIGEILNGPLLPHDPPLDPQISYTILQRLQLALDNFYISKEWILCEVIDIQEMLKDMETIIIQSCKFIMSCAEFAKLPLADKWHLIRKGAMSIFNVVRMHQAIEAFGFDCEDSRIVCGVDRCINLENCAYDTSKMTPAAQQNFAKLTRPFFEKAYYGCLKPARKIRVAKVEIAYMAAVLIWRTEENSELSDSAKKISERVIEQLGDELHHHYKYVMRMGNYANRLMTIAKMIEDSEHLNNMRKEFVVMAKVFDIFSCSLFLPEYF</sequence>
<comment type="similarity">
    <text evidence="2 11">Belongs to the nuclear hormone receptor family.</text>
</comment>
<gene>
    <name evidence="15" type="ORF">L596_011907</name>
</gene>
<evidence type="ECO:0000256" key="5">
    <source>
        <dbReference type="ARBA" id="ARBA00022833"/>
    </source>
</evidence>
<evidence type="ECO:0000256" key="9">
    <source>
        <dbReference type="ARBA" id="ARBA00023170"/>
    </source>
</evidence>
<dbReference type="Gene3D" id="1.10.565.10">
    <property type="entry name" value="Retinoid X Receptor"/>
    <property type="match status" value="1"/>
</dbReference>
<evidence type="ECO:0000256" key="10">
    <source>
        <dbReference type="ARBA" id="ARBA00023242"/>
    </source>
</evidence>
<evidence type="ECO:0000256" key="3">
    <source>
        <dbReference type="ARBA" id="ARBA00022723"/>
    </source>
</evidence>
<dbReference type="SMART" id="SM00399">
    <property type="entry name" value="ZnF_C4"/>
    <property type="match status" value="1"/>
</dbReference>
<dbReference type="GO" id="GO:0005634">
    <property type="term" value="C:nucleus"/>
    <property type="evidence" value="ECO:0007669"/>
    <property type="project" value="UniProtKB-SubCell"/>
</dbReference>
<comment type="caution">
    <text evidence="15">The sequence shown here is derived from an EMBL/GenBank/DDBJ whole genome shotgun (WGS) entry which is preliminary data.</text>
</comment>
<evidence type="ECO:0000256" key="11">
    <source>
        <dbReference type="RuleBase" id="RU004334"/>
    </source>
</evidence>
<dbReference type="EMBL" id="AZBU02000003">
    <property type="protein sequence ID" value="TKR87521.1"/>
    <property type="molecule type" value="Genomic_DNA"/>
</dbReference>
<keyword evidence="3 11" id="KW-0479">Metal-binding</keyword>
<dbReference type="Pfam" id="PF00104">
    <property type="entry name" value="Hormone_recep"/>
    <property type="match status" value="1"/>
</dbReference>
<dbReference type="PANTHER" id="PTHR45680">
    <property type="entry name" value="NUCLEAR HORMONE RECEPTOR FAMILY"/>
    <property type="match status" value="1"/>
</dbReference>
<reference evidence="15 16" key="2">
    <citation type="journal article" date="2019" name="G3 (Bethesda)">
        <title>Hybrid Assembly of the Genome of the Entomopathogenic Nematode Steinernema carpocapsae Identifies the X-Chromosome.</title>
        <authorList>
            <person name="Serra L."/>
            <person name="Macchietto M."/>
            <person name="Macias-Munoz A."/>
            <person name="McGill C.J."/>
            <person name="Rodriguez I.M."/>
            <person name="Rodriguez B."/>
            <person name="Murad R."/>
            <person name="Mortazavi A."/>
        </authorList>
    </citation>
    <scope>NUCLEOTIDE SEQUENCE [LARGE SCALE GENOMIC DNA]</scope>
    <source>
        <strain evidence="15 16">ALL</strain>
    </source>
</reference>
<feature type="domain" description="NR LBD" evidence="14">
    <location>
        <begin position="156"/>
        <end position="404"/>
    </location>
</feature>